<dbReference type="AlphaFoldDB" id="A0A085UL97"/>
<dbReference type="SUPFAM" id="SSF51120">
    <property type="entry name" value="beta-Roll"/>
    <property type="match status" value="1"/>
</dbReference>
<keyword evidence="1" id="KW-0106">Calcium</keyword>
<gene>
    <name evidence="3" type="ORF">IV02_31450</name>
</gene>
<evidence type="ECO:0000313" key="4">
    <source>
        <dbReference type="Proteomes" id="UP000028643"/>
    </source>
</evidence>
<organism evidence="3 4">
    <name type="scientific">Pseudomonas syringae</name>
    <dbReference type="NCBI Taxonomy" id="317"/>
    <lineage>
        <taxon>Bacteria</taxon>
        <taxon>Pseudomonadati</taxon>
        <taxon>Pseudomonadota</taxon>
        <taxon>Gammaproteobacteria</taxon>
        <taxon>Pseudomonadales</taxon>
        <taxon>Pseudomonadaceae</taxon>
        <taxon>Pseudomonas</taxon>
    </lineage>
</organism>
<dbReference type="InterPro" id="IPR011049">
    <property type="entry name" value="Serralysin-like_metalloprot_C"/>
</dbReference>
<proteinExistence type="predicted"/>
<dbReference type="PATRIC" id="fig|317.174.peg.6421"/>
<comment type="caution">
    <text evidence="3">The sequence shown here is derived from an EMBL/GenBank/DDBJ whole genome shotgun (WGS) entry which is preliminary data.</text>
</comment>
<dbReference type="RefSeq" id="WP_052028641.1">
    <property type="nucleotide sequence ID" value="NZ_JPQT01000183.1"/>
</dbReference>
<dbReference type="InterPro" id="IPR001343">
    <property type="entry name" value="Hemolysn_Ca-bd"/>
</dbReference>
<dbReference type="Gene3D" id="1.10.3130.20">
    <property type="entry name" value="Phycobilisome linker domain"/>
    <property type="match status" value="1"/>
</dbReference>
<dbReference type="InterPro" id="IPR025282">
    <property type="entry name" value="DUF4214"/>
</dbReference>
<evidence type="ECO:0000256" key="1">
    <source>
        <dbReference type="ARBA" id="ARBA00022837"/>
    </source>
</evidence>
<dbReference type="Proteomes" id="UP000028643">
    <property type="component" value="Unassembled WGS sequence"/>
</dbReference>
<accession>A0A085UL97</accession>
<evidence type="ECO:0000259" key="2">
    <source>
        <dbReference type="Pfam" id="PF13946"/>
    </source>
</evidence>
<dbReference type="GO" id="GO:0005509">
    <property type="term" value="F:calcium ion binding"/>
    <property type="evidence" value="ECO:0007669"/>
    <property type="project" value="InterPro"/>
</dbReference>
<dbReference type="Pfam" id="PF13946">
    <property type="entry name" value="DUF4214"/>
    <property type="match status" value="2"/>
</dbReference>
<reference evidence="3 4" key="1">
    <citation type="submission" date="2014-07" db="EMBL/GenBank/DDBJ databases">
        <title>Draft Genome Sequences of Environmental Pseudomonas syringae strains.</title>
        <authorList>
            <person name="Baltrus D.A."/>
            <person name="Berge O."/>
            <person name="Morris C."/>
        </authorList>
    </citation>
    <scope>NUCLEOTIDE SEQUENCE [LARGE SCALE GENOMIC DNA]</scope>
    <source>
        <strain evidence="3 4">CEB003</strain>
    </source>
</reference>
<feature type="domain" description="DUF4214" evidence="2">
    <location>
        <begin position="186"/>
        <end position="229"/>
    </location>
</feature>
<sequence>MAIVTYSLPSFAININDWDGALSQLSSSHYQITDGYHQTDVYGSFSYNASGVTGGTVTGMYWTQGNSPVLSMSGLKFDFLDALNASSTKLEQLAFKGNDTFNGTFFNDGFYGHTGNDTFNGGEGRDTVFYDGNKASIGVSANGAGFKVNTLGKVDTLNSIERIDMGDGSVLALDVKAGENAGSAYRIYQAAFDRKPDATGLNYWVKQMDGGASLAEVAMGFVNSNEFKAANPTNDPTTLINSYYQHVLHRAPDPTGAQYWSNAMATGMQANDVLASFSESTENLANTAAALKDGVWM</sequence>
<dbReference type="EMBL" id="JPQT01000183">
    <property type="protein sequence ID" value="KFE43960.1"/>
    <property type="molecule type" value="Genomic_DNA"/>
</dbReference>
<protein>
    <recommendedName>
        <fullName evidence="2">DUF4214 domain-containing protein</fullName>
    </recommendedName>
</protein>
<dbReference type="InterPro" id="IPR038255">
    <property type="entry name" value="PBS_linker_sf"/>
</dbReference>
<name>A0A085UL97_PSESX</name>
<dbReference type="Pfam" id="PF00353">
    <property type="entry name" value="HemolysinCabind"/>
    <property type="match status" value="1"/>
</dbReference>
<evidence type="ECO:0000313" key="3">
    <source>
        <dbReference type="EMBL" id="KFE43960.1"/>
    </source>
</evidence>
<feature type="domain" description="DUF4214" evidence="2">
    <location>
        <begin position="239"/>
        <end position="286"/>
    </location>
</feature>